<dbReference type="AlphaFoldDB" id="A0A975F539"/>
<dbReference type="KEGG" id="tpav:HRQ91_09200"/>
<keyword evidence="3" id="KW-1185">Reference proteome</keyword>
<dbReference type="Pfam" id="PF02557">
    <property type="entry name" value="VanY"/>
    <property type="match status" value="1"/>
</dbReference>
<dbReference type="PROSITE" id="PS51257">
    <property type="entry name" value="PROKAR_LIPOPROTEIN"/>
    <property type="match status" value="1"/>
</dbReference>
<evidence type="ECO:0000259" key="1">
    <source>
        <dbReference type="Pfam" id="PF02557"/>
    </source>
</evidence>
<name>A0A975F539_9SPIR</name>
<proteinExistence type="predicted"/>
<dbReference type="RefSeq" id="WP_210119268.1">
    <property type="nucleotide sequence ID" value="NZ_CP054142.1"/>
</dbReference>
<dbReference type="InterPro" id="IPR003709">
    <property type="entry name" value="VanY-like_core_dom"/>
</dbReference>
<feature type="domain" description="D-alanyl-D-alanine carboxypeptidase-like core" evidence="1">
    <location>
        <begin position="110"/>
        <end position="232"/>
    </location>
</feature>
<dbReference type="GO" id="GO:0006508">
    <property type="term" value="P:proteolysis"/>
    <property type="evidence" value="ECO:0007669"/>
    <property type="project" value="InterPro"/>
</dbReference>
<gene>
    <name evidence="2" type="ORF">HRQ91_09200</name>
</gene>
<sequence>MIKRFSILIVVFLFAAGSCKKSYAESVNMKQSEAKLAKAFAALSEDARNAIPNGDPEEFLADLQKVLDADKDGLLILCDKTHSLGASYVPKDLVTLEQNDAYSVNRKGLQLRIAAEENLRIMAQAAKKDSVTLLVSSAYRSYDYQRAVYDRLVKLQGREVTDRESARPGTSQHQLGTTVDFGSIDDSFADTKAGRWVNEHASKYGWSLSFPDGYEHVTGYRWESWHFRYIGKEACAFQNKWFGGIQQFMLEFIHAYRSI</sequence>
<dbReference type="GO" id="GO:0008233">
    <property type="term" value="F:peptidase activity"/>
    <property type="evidence" value="ECO:0007669"/>
    <property type="project" value="InterPro"/>
</dbReference>
<dbReference type="SUPFAM" id="SSF55166">
    <property type="entry name" value="Hedgehog/DD-peptidase"/>
    <property type="match status" value="1"/>
</dbReference>
<accession>A0A975F539</accession>
<organism evidence="2 3">
    <name type="scientific">Treponema parvum</name>
    <dbReference type="NCBI Taxonomy" id="138851"/>
    <lineage>
        <taxon>Bacteria</taxon>
        <taxon>Pseudomonadati</taxon>
        <taxon>Spirochaetota</taxon>
        <taxon>Spirochaetia</taxon>
        <taxon>Spirochaetales</taxon>
        <taxon>Treponemataceae</taxon>
        <taxon>Treponema</taxon>
    </lineage>
</organism>
<dbReference type="CDD" id="cd14852">
    <property type="entry name" value="LD-carboxypeptidase"/>
    <property type="match status" value="1"/>
</dbReference>
<dbReference type="EMBL" id="CP054142">
    <property type="protein sequence ID" value="QTQ14621.1"/>
    <property type="molecule type" value="Genomic_DNA"/>
</dbReference>
<dbReference type="Gene3D" id="3.30.1380.10">
    <property type="match status" value="1"/>
</dbReference>
<dbReference type="InterPro" id="IPR058193">
    <property type="entry name" value="VanY/YodJ_core_dom"/>
</dbReference>
<dbReference type="Proteomes" id="UP000671908">
    <property type="component" value="Chromosome"/>
</dbReference>
<dbReference type="PANTHER" id="PTHR34385:SF1">
    <property type="entry name" value="PEPTIDOGLYCAN L-ALANYL-D-GLUTAMATE ENDOPEPTIDASE CWLK"/>
    <property type="match status" value="1"/>
</dbReference>
<evidence type="ECO:0000313" key="2">
    <source>
        <dbReference type="EMBL" id="QTQ14621.1"/>
    </source>
</evidence>
<dbReference type="InterPro" id="IPR052179">
    <property type="entry name" value="DD-CPase-like"/>
</dbReference>
<evidence type="ECO:0000313" key="3">
    <source>
        <dbReference type="Proteomes" id="UP000671908"/>
    </source>
</evidence>
<protein>
    <submittedName>
        <fullName evidence="2">M15 family metallopeptidase</fullName>
    </submittedName>
</protein>
<dbReference type="InterPro" id="IPR009045">
    <property type="entry name" value="Zn_M74/Hedgehog-like"/>
</dbReference>
<dbReference type="PANTHER" id="PTHR34385">
    <property type="entry name" value="D-ALANYL-D-ALANINE CARBOXYPEPTIDASE"/>
    <property type="match status" value="1"/>
</dbReference>
<reference evidence="2 3" key="1">
    <citation type="journal article" date="2021" name="Microbiol. Resour. Announc.">
        <title>Complete Genome Sequences of Three Human Oral Treponema parvum Isolates.</title>
        <authorList>
            <person name="Zeng H."/>
            <person name="Watt R.M."/>
        </authorList>
    </citation>
    <scope>NUCLEOTIDE SEQUENCE [LARGE SCALE GENOMIC DNA]</scope>
    <source>
        <strain evidence="2 3">ATCC 700770</strain>
    </source>
</reference>